<organism evidence="1 2">
    <name type="scientific">Pseudomonas helmanticensis</name>
    <dbReference type="NCBI Taxonomy" id="1471381"/>
    <lineage>
        <taxon>Bacteria</taxon>
        <taxon>Pseudomonadati</taxon>
        <taxon>Pseudomonadota</taxon>
        <taxon>Gammaproteobacteria</taxon>
        <taxon>Pseudomonadales</taxon>
        <taxon>Pseudomonadaceae</taxon>
        <taxon>Pseudomonas</taxon>
    </lineage>
</organism>
<protein>
    <submittedName>
        <fullName evidence="1">Insecticidal toxin complex protein TccC</fullName>
    </submittedName>
</protein>
<evidence type="ECO:0000313" key="1">
    <source>
        <dbReference type="EMBL" id="SMQ30874.1"/>
    </source>
</evidence>
<reference evidence="1" key="1">
    <citation type="submission" date="2017-05" db="EMBL/GenBank/DDBJ databases">
        <authorList>
            <person name="Varghese N."/>
            <person name="Submissions S."/>
        </authorList>
    </citation>
    <scope>NUCLEOTIDE SEQUENCE</scope>
    <source>
        <strain evidence="1">LMG 28168</strain>
    </source>
</reference>
<accession>A0ACD2UEG9</accession>
<gene>
    <name evidence="1" type="ORF">SAMN04488483_5771</name>
</gene>
<keyword evidence="2" id="KW-1185">Reference proteome</keyword>
<proteinExistence type="predicted"/>
<dbReference type="EMBL" id="FXUY01000002">
    <property type="protein sequence ID" value="SMQ30874.1"/>
    <property type="molecule type" value="Genomic_DNA"/>
</dbReference>
<evidence type="ECO:0000313" key="2">
    <source>
        <dbReference type="Proteomes" id="UP001158048"/>
    </source>
</evidence>
<comment type="caution">
    <text evidence="1">The sequence shown here is derived from an EMBL/GenBank/DDBJ whole genome shotgun (WGS) entry which is preliminary data.</text>
</comment>
<dbReference type="Proteomes" id="UP001158048">
    <property type="component" value="Unassembled WGS sequence"/>
</dbReference>
<name>A0ACD2UEG9_9PSED</name>
<sequence length="914" mass="101988">MNANVAWRTPSLVVSDGRGLPVRQVAYLRTFAADAAEVLVSRFQHDPAGRAVAQWDPRLPMASQVTVYGLSGEPLAVHSVDAGWRLTLPGVAGEALERWDERGSHWRTTFDEQLRLLTQENLTQADIETCIYADANADPALNLRGRLITLRDASSSSDFESFSLAGQSLRETRTFHDDMAFVSQRVYSPAGRLLEHTDAGGHRQRLRYDVAGQLNFSQLRINAQPDWKPVLRYAQYDAAGQITEQQTANGVVSQWLYEPENGRLRRQSSAIGTQPALQDLEYAYDAKGNCTRILDHVFSVSHFANQRVDGERLFSYDSLDRLHSASGYDDGPPSDIPGLPQPTDPHNRLNYTQTYTYDHSGNLIRLRHVRAGASHTREMSIDPASNRGVRWKAGDPLPDFASLFDRHGNLLALQPGQPLQWNTRDQLARITLIHRDNSADDQEQYGYSQGVRVYKRHERHTTSVSHFDEVRYLPGLEIRTRDNVEELHVIIVASGFGDARCLHWTGEPPTIDSDQLRYTLNDHCGSSLMELDQQARLISHEGYYPFGATAWLRARSGLEVSYKTVRYSGREMDVSGLYYYGARYYAPWLQRWISADPGGDVDGLNLYAFVGNNPMNYFDDAGLNRSPNELKRLISWNMQALSSIDQKMSTLQGQLINLQHPGKWRTTLARNVAYQVGSAATGWFTSFNAATFASEAMPGLSADLIGLTLGNNIADRSVGTYDTLVEQLTLNSPIVPRTSTFNRDAIAAELQPPSALPSREKYDVRSREGLQQLAVDGISKVVGAYVPGVGEAMALGSLAQQANEAEEGLSSLKLAKIHSTLDELDAMVTRLTASTNTAFAELGINEFYDEQNGMRSYLVDLALNRVGTAKAKMLRQSDAKQLVGFARNNIGTTREFLNTYQQKVPIIRNRYRGK</sequence>